<keyword evidence="2" id="KW-0862">Zinc</keyword>
<reference evidence="7" key="2">
    <citation type="submission" date="2018-11" db="EMBL/GenBank/DDBJ databases">
        <title>Trombidioid mite genomics.</title>
        <authorList>
            <person name="Dong X."/>
        </authorList>
    </citation>
    <scope>NUCLEOTIDE SEQUENCE</scope>
    <source>
        <strain evidence="7">UoL-WK</strain>
    </source>
</reference>
<dbReference type="InterPro" id="IPR001841">
    <property type="entry name" value="Znf_RING"/>
</dbReference>
<dbReference type="EMBL" id="NCKU01012685">
    <property type="protein sequence ID" value="RWS00012.1"/>
    <property type="molecule type" value="Genomic_DNA"/>
</dbReference>
<gene>
    <name evidence="9" type="ORF">B4U79_16716</name>
    <name evidence="8" type="ORF">B4U79_16741</name>
    <name evidence="7" type="ORF">B4U79_16907</name>
    <name evidence="6" type="ORF">B4U79_16941</name>
</gene>
<evidence type="ECO:0000313" key="9">
    <source>
        <dbReference type="EMBL" id="RWS01555.1"/>
    </source>
</evidence>
<dbReference type="SMART" id="SM00184">
    <property type="entry name" value="RING"/>
    <property type="match status" value="1"/>
</dbReference>
<comment type="caution">
    <text evidence="7">The sequence shown here is derived from an EMBL/GenBank/DDBJ whole genome shotgun (WGS) entry which is preliminary data.</text>
</comment>
<dbReference type="GO" id="GO:0008270">
    <property type="term" value="F:zinc ion binding"/>
    <property type="evidence" value="ECO:0007669"/>
    <property type="project" value="UniProtKB-KW"/>
</dbReference>
<keyword evidence="1 3" id="KW-0479">Metal-binding</keyword>
<evidence type="ECO:0000313" key="8">
    <source>
        <dbReference type="EMBL" id="RWS01337.1"/>
    </source>
</evidence>
<feature type="domain" description="RING-type" evidence="5">
    <location>
        <begin position="232"/>
        <end position="267"/>
    </location>
</feature>
<dbReference type="Gene3D" id="3.30.40.10">
    <property type="entry name" value="Zinc/RING finger domain, C3HC4 (zinc finger)"/>
    <property type="match status" value="1"/>
</dbReference>
<name>A0A3S3RIP8_9ACAR</name>
<keyword evidence="1 3" id="KW-0863">Zinc-finger</keyword>
<accession>A0A3S3RIP8</accession>
<dbReference type="EMBL" id="NCKU01009368">
    <property type="protein sequence ID" value="RWS01337.1"/>
    <property type="molecule type" value="Genomic_DNA"/>
</dbReference>
<dbReference type="PROSITE" id="PS50089">
    <property type="entry name" value="ZF_RING_2"/>
    <property type="match status" value="1"/>
</dbReference>
<evidence type="ECO:0000313" key="7">
    <source>
        <dbReference type="EMBL" id="RWS00251.1"/>
    </source>
</evidence>
<dbReference type="InterPro" id="IPR013083">
    <property type="entry name" value="Znf_RING/FYVE/PHD"/>
</dbReference>
<dbReference type="EMBL" id="NCKU01011940">
    <property type="protein sequence ID" value="RWS00251.1"/>
    <property type="molecule type" value="Genomic_DNA"/>
</dbReference>
<evidence type="ECO:0000313" key="6">
    <source>
        <dbReference type="EMBL" id="RWS00012.1"/>
    </source>
</evidence>
<dbReference type="OrthoDB" id="66726at2759"/>
<evidence type="ECO:0000256" key="1">
    <source>
        <dbReference type="ARBA" id="ARBA00022771"/>
    </source>
</evidence>
<keyword evidence="10" id="KW-1185">Reference proteome</keyword>
<organism evidence="7 10">
    <name type="scientific">Dinothrombium tinctorium</name>
    <dbReference type="NCBI Taxonomy" id="1965070"/>
    <lineage>
        <taxon>Eukaryota</taxon>
        <taxon>Metazoa</taxon>
        <taxon>Ecdysozoa</taxon>
        <taxon>Arthropoda</taxon>
        <taxon>Chelicerata</taxon>
        <taxon>Arachnida</taxon>
        <taxon>Acari</taxon>
        <taxon>Acariformes</taxon>
        <taxon>Trombidiformes</taxon>
        <taxon>Prostigmata</taxon>
        <taxon>Anystina</taxon>
        <taxon>Parasitengona</taxon>
        <taxon>Trombidioidea</taxon>
        <taxon>Trombidiidae</taxon>
        <taxon>Dinothrombium</taxon>
    </lineage>
</organism>
<protein>
    <recommendedName>
        <fullName evidence="5">RING-type domain-containing protein</fullName>
    </recommendedName>
</protein>
<evidence type="ECO:0000256" key="4">
    <source>
        <dbReference type="SAM" id="MobiDB-lite"/>
    </source>
</evidence>
<dbReference type="SUPFAM" id="SSF57850">
    <property type="entry name" value="RING/U-box"/>
    <property type="match status" value="1"/>
</dbReference>
<dbReference type="Pfam" id="PF13920">
    <property type="entry name" value="zf-C3HC4_3"/>
    <property type="match status" value="1"/>
</dbReference>
<evidence type="ECO:0000256" key="3">
    <source>
        <dbReference type="PROSITE-ProRule" id="PRU00175"/>
    </source>
</evidence>
<feature type="region of interest" description="Disordered" evidence="4">
    <location>
        <begin position="48"/>
        <end position="73"/>
    </location>
</feature>
<evidence type="ECO:0000313" key="10">
    <source>
        <dbReference type="Proteomes" id="UP000285301"/>
    </source>
</evidence>
<dbReference type="Proteomes" id="UP000285301">
    <property type="component" value="Unassembled WGS sequence"/>
</dbReference>
<evidence type="ECO:0000259" key="5">
    <source>
        <dbReference type="PROSITE" id="PS50089"/>
    </source>
</evidence>
<reference evidence="7 10" key="1">
    <citation type="journal article" date="2018" name="Gigascience">
        <title>Genomes of trombidid mites reveal novel predicted allergens and laterally-transferred genes associated with secondary metabolism.</title>
        <authorList>
            <person name="Dong X."/>
            <person name="Chaisiri K."/>
            <person name="Xia D."/>
            <person name="Armstrong S.D."/>
            <person name="Fang Y."/>
            <person name="Donnelly M.J."/>
            <person name="Kadowaki T."/>
            <person name="McGarry J.W."/>
            <person name="Darby A.C."/>
            <person name="Makepeace B.L."/>
        </authorList>
    </citation>
    <scope>NUCLEOTIDE SEQUENCE [LARGE SCALE GENOMIC DNA]</scope>
    <source>
        <strain evidence="7">UoL-WK</strain>
    </source>
</reference>
<evidence type="ECO:0000256" key="2">
    <source>
        <dbReference type="ARBA" id="ARBA00022833"/>
    </source>
</evidence>
<proteinExistence type="predicted"/>
<feature type="compositionally biased region" description="Basic and acidic residues" evidence="4">
    <location>
        <begin position="62"/>
        <end position="73"/>
    </location>
</feature>
<dbReference type="AlphaFoldDB" id="A0A3S3RIP8"/>
<sequence>MMFEASNHSHEMIFFNIINSEGQTVNLINSLRADERVDITQDKTNKTFLLYDNSNETQQNPKEPKDPKDPKEPKDFKLLIRTSFKLENLFWAVARDVKFPKTVGYVSRNTSDNTSDSRSSFMISDLCNKIVGCSSGNYDDDDGYDVVDGLTVYNQNNTSSIIASSTNASIVQGKDTGKIIETEERTMTVEGETQINLRFKFSEMSYEELLYKTWIPDINKLKELKIFPASPCNICRDKDFDLYMAYCGHSICDSCSGRINNKCPLCRSDIISFFKRSELENNTKTNQVC</sequence>
<dbReference type="EMBL" id="NCKU01008982">
    <property type="protein sequence ID" value="RWS01555.1"/>
    <property type="molecule type" value="Genomic_DNA"/>
</dbReference>